<dbReference type="InterPro" id="IPR001006">
    <property type="entry name" value="Procol_lys_dOase"/>
</dbReference>
<keyword evidence="14" id="KW-0325">Glycoprotein</keyword>
<keyword evidence="11" id="KW-0560">Oxidoreductase</keyword>
<evidence type="ECO:0000313" key="19">
    <source>
        <dbReference type="Proteomes" id="UP000694700"/>
    </source>
</evidence>
<keyword evidence="16" id="KW-1133">Transmembrane helix</keyword>
<dbReference type="GO" id="GO:0005506">
    <property type="term" value="F:iron ion binding"/>
    <property type="evidence" value="ECO:0007669"/>
    <property type="project" value="InterPro"/>
</dbReference>
<dbReference type="Pfam" id="PF03171">
    <property type="entry name" value="2OG-FeII_Oxy"/>
    <property type="match status" value="1"/>
</dbReference>
<dbReference type="GO" id="GO:0005791">
    <property type="term" value="C:rough endoplasmic reticulum"/>
    <property type="evidence" value="ECO:0007669"/>
    <property type="project" value="UniProtKB-SubCell"/>
</dbReference>
<accession>A0A8C1SJR0</accession>
<feature type="transmembrane region" description="Helical" evidence="16">
    <location>
        <begin position="20"/>
        <end position="43"/>
    </location>
</feature>
<evidence type="ECO:0000256" key="10">
    <source>
        <dbReference type="ARBA" id="ARBA00022964"/>
    </source>
</evidence>
<organism evidence="18 19">
    <name type="scientific">Cyprinus carpio</name>
    <name type="common">Common carp</name>
    <dbReference type="NCBI Taxonomy" id="7962"/>
    <lineage>
        <taxon>Eukaryota</taxon>
        <taxon>Metazoa</taxon>
        <taxon>Chordata</taxon>
        <taxon>Craniata</taxon>
        <taxon>Vertebrata</taxon>
        <taxon>Euteleostomi</taxon>
        <taxon>Actinopterygii</taxon>
        <taxon>Neopterygii</taxon>
        <taxon>Teleostei</taxon>
        <taxon>Ostariophysi</taxon>
        <taxon>Cypriniformes</taxon>
        <taxon>Cyprinidae</taxon>
        <taxon>Cyprininae</taxon>
        <taxon>Cyprinus</taxon>
    </lineage>
</organism>
<comment type="cofactor">
    <cofactor evidence="1">
        <name>Fe(2+)</name>
        <dbReference type="ChEBI" id="CHEBI:29033"/>
    </cofactor>
</comment>
<evidence type="ECO:0000256" key="3">
    <source>
        <dbReference type="ARBA" id="ARBA00004367"/>
    </source>
</evidence>
<evidence type="ECO:0000256" key="2">
    <source>
        <dbReference type="ARBA" id="ARBA00001961"/>
    </source>
</evidence>
<evidence type="ECO:0000256" key="7">
    <source>
        <dbReference type="ARBA" id="ARBA00022729"/>
    </source>
</evidence>
<comment type="catalytic activity">
    <reaction evidence="15">
        <text>L-lysyl-[collagen] + 2-oxoglutarate + O2 = (5R)-5-hydroxy-L-lysyl-[collagen] + succinate + CO2</text>
        <dbReference type="Rhea" id="RHEA:16569"/>
        <dbReference type="Rhea" id="RHEA-COMP:12751"/>
        <dbReference type="Rhea" id="RHEA-COMP:12752"/>
        <dbReference type="ChEBI" id="CHEBI:15379"/>
        <dbReference type="ChEBI" id="CHEBI:16526"/>
        <dbReference type="ChEBI" id="CHEBI:16810"/>
        <dbReference type="ChEBI" id="CHEBI:29969"/>
        <dbReference type="ChEBI" id="CHEBI:30031"/>
        <dbReference type="ChEBI" id="CHEBI:133442"/>
        <dbReference type="EC" id="1.14.11.4"/>
    </reaction>
</comment>
<dbReference type="Gene3D" id="2.60.120.620">
    <property type="entry name" value="q2cbj1_9rhob like domain"/>
    <property type="match status" value="1"/>
</dbReference>
<keyword evidence="12" id="KW-0408">Iron</keyword>
<keyword evidence="9" id="KW-0847">Vitamin C</keyword>
<dbReference type="InterPro" id="IPR050757">
    <property type="entry name" value="Collagen_mod_GT25"/>
</dbReference>
<dbReference type="InterPro" id="IPR005123">
    <property type="entry name" value="Oxoglu/Fe-dep_dioxygenase_dom"/>
</dbReference>
<dbReference type="GO" id="GO:0008475">
    <property type="term" value="F:procollagen-lysine 5-dioxygenase activity"/>
    <property type="evidence" value="ECO:0007669"/>
    <property type="project" value="UniProtKB-EC"/>
</dbReference>
<comment type="cofactor">
    <cofactor evidence="2">
        <name>L-ascorbate</name>
        <dbReference type="ChEBI" id="CHEBI:38290"/>
    </cofactor>
</comment>
<dbReference type="GO" id="GO:0005789">
    <property type="term" value="C:endoplasmic reticulum membrane"/>
    <property type="evidence" value="ECO:0007669"/>
    <property type="project" value="UniProtKB-SubCell"/>
</dbReference>
<keyword evidence="7" id="KW-0732">Signal</keyword>
<evidence type="ECO:0000256" key="5">
    <source>
        <dbReference type="ARBA" id="ARBA00012264"/>
    </source>
</evidence>
<dbReference type="FunFam" id="2.60.120.620:FF:000004">
    <property type="entry name" value="Procollagen-lysine,2-oxoglutarate 5-dioxygenase 2"/>
    <property type="match status" value="1"/>
</dbReference>
<dbReference type="InterPro" id="IPR006620">
    <property type="entry name" value="Pro_4_hyd_alph"/>
</dbReference>
<proteinExistence type="predicted"/>
<evidence type="ECO:0000256" key="16">
    <source>
        <dbReference type="SAM" id="Phobius"/>
    </source>
</evidence>
<evidence type="ECO:0000256" key="1">
    <source>
        <dbReference type="ARBA" id="ARBA00001954"/>
    </source>
</evidence>
<evidence type="ECO:0000256" key="12">
    <source>
        <dbReference type="ARBA" id="ARBA00023004"/>
    </source>
</evidence>
<evidence type="ECO:0000256" key="14">
    <source>
        <dbReference type="ARBA" id="ARBA00023180"/>
    </source>
</evidence>
<keyword evidence="6" id="KW-0479">Metal-binding</keyword>
<dbReference type="InterPro" id="IPR029044">
    <property type="entry name" value="Nucleotide-diphossugar_trans"/>
</dbReference>
<reference evidence="18" key="1">
    <citation type="submission" date="2025-08" db="UniProtKB">
        <authorList>
            <consortium name="Ensembl"/>
        </authorList>
    </citation>
    <scope>IDENTIFICATION</scope>
</reference>
<name>A0A8C1SJR0_CYPCA</name>
<evidence type="ECO:0000256" key="6">
    <source>
        <dbReference type="ARBA" id="ARBA00022723"/>
    </source>
</evidence>
<protein>
    <recommendedName>
        <fullName evidence="5">procollagen-lysine 5-dioxygenase</fullName>
        <ecNumber evidence="5">1.14.11.4</ecNumber>
    </recommendedName>
</protein>
<dbReference type="PANTHER" id="PTHR10730:SF6">
    <property type="entry name" value="PROCOLLAGEN-LYSINE,2-OXOGLUTARATE 5-DIOXYGENASE 2"/>
    <property type="match status" value="1"/>
</dbReference>
<dbReference type="SMART" id="SM00702">
    <property type="entry name" value="P4Hc"/>
    <property type="match status" value="1"/>
</dbReference>
<dbReference type="Ensembl" id="ENSCCRT00015009415.1">
    <property type="protein sequence ID" value="ENSCCRP00015009058.1"/>
    <property type="gene ID" value="ENSCCRG00015004292.1"/>
</dbReference>
<sequence length="727" mass="84369">SVDIGLRFGLDVSTLPPPKVMLFYFARHSIFFLTYTFYFSIFLSPEKLLVLTVATQETDGFHRFMQSANYFKFNVKVLGMGEEWKGGDVGRSIGGGQKVRLLKEAMDSLANQEDLVILFVDSYDLIFAGGPEEILRKFQQTNHKLVFAAEGIIWPDPRLAEKYPSVRSGKRFLNSGGIIGYAPYIQKIVNQWDLHDNDDDQLFYTKIYVDPLQRVSEKNPNPKIKILSSLLTLKLFHTCMSLFLLLNEVLLKFGTERVRVRNTVYNSLPAIIHGNVNTKIYFNYLANYIPNVWNYEQGCTICDQDMVDLSQLKVSHPMKATVAVFEVYHEKHIQKFWEENKDVFRSFKVVGPEENLTQGEARNMGMDLCRKDLSCDYYFSIDADVMLTNRQTLKLLIEQNRKIIGPLVTRHGKLWSNFWGALSLDGYYARSEDYIDIVQGKRVGVWNIPFMAHIYLITGQTLRNELKERNVFVLERLDPDMALCRKARDLGVFMYVTNRHEFGRLISTANYNTSHYNNDLWQIFENPLDWREKYIHPNYTRIFTDNLLEQPCPDVFWFPVLSEKACDELVNEMENYGSWSGGKHKDKRISGGYESVPTDDIHMKQIDFDKEWLHFIREFISPVTLKVFSGYYTKGYAIMNFVVKYTPNRQAYLRPHHDSSTFTINIALNNKGLDFQGGGCRFHRYNCSIESPRKGWSFMHPGRLTHLHEGLPTTNGTRYIAVSFVDP</sequence>
<dbReference type="PANTHER" id="PTHR10730">
    <property type="entry name" value="PROCOLLAGEN-LYSINE,2-OXOGLUTARATE 5-DIOXYGENASE/GLYCOSYLTRANSFERASE 25 FAMILY MEMBER"/>
    <property type="match status" value="1"/>
</dbReference>
<dbReference type="PROSITE" id="PS01325">
    <property type="entry name" value="LYS_HYDROXYLASE"/>
    <property type="match status" value="1"/>
</dbReference>
<dbReference type="PROSITE" id="PS51471">
    <property type="entry name" value="FE2OG_OXY"/>
    <property type="match status" value="1"/>
</dbReference>
<dbReference type="SUPFAM" id="SSF53448">
    <property type="entry name" value="Nucleotide-diphospho-sugar transferases"/>
    <property type="match status" value="1"/>
</dbReference>
<comment type="subcellular location">
    <subcellularLocation>
        <location evidence="3">Endoplasmic reticulum membrane</location>
        <topology evidence="3">Peripheral membrane protein</topology>
        <orientation evidence="3">Lumenal side</orientation>
    </subcellularLocation>
    <subcellularLocation>
        <location evidence="4">Rough endoplasmic reticulum</location>
    </subcellularLocation>
</comment>
<feature type="domain" description="Fe2OG dioxygenase" evidence="17">
    <location>
        <begin position="636"/>
        <end position="727"/>
    </location>
</feature>
<evidence type="ECO:0000313" key="18">
    <source>
        <dbReference type="Ensembl" id="ENSCCRP00015009058.1"/>
    </source>
</evidence>
<evidence type="ECO:0000259" key="17">
    <source>
        <dbReference type="PROSITE" id="PS51471"/>
    </source>
</evidence>
<keyword evidence="16" id="KW-0812">Transmembrane</keyword>
<dbReference type="GO" id="GO:0031418">
    <property type="term" value="F:L-ascorbic acid binding"/>
    <property type="evidence" value="ECO:0007669"/>
    <property type="project" value="UniProtKB-KW"/>
</dbReference>
<dbReference type="InterPro" id="IPR057589">
    <property type="entry name" value="GT_PLOD"/>
</dbReference>
<dbReference type="InterPro" id="IPR044861">
    <property type="entry name" value="IPNS-like_FE2OG_OXY"/>
</dbReference>
<evidence type="ECO:0000256" key="8">
    <source>
        <dbReference type="ARBA" id="ARBA00022824"/>
    </source>
</evidence>
<dbReference type="EC" id="1.14.11.4" evidence="5"/>
<evidence type="ECO:0000256" key="15">
    <source>
        <dbReference type="ARBA" id="ARBA00047930"/>
    </source>
</evidence>
<dbReference type="Proteomes" id="UP000694700">
    <property type="component" value="Unplaced"/>
</dbReference>
<keyword evidence="13 16" id="KW-0472">Membrane</keyword>
<dbReference type="AlphaFoldDB" id="A0A8C1SJR0"/>
<evidence type="ECO:0000256" key="4">
    <source>
        <dbReference type="ARBA" id="ARBA00004427"/>
    </source>
</evidence>
<keyword evidence="10" id="KW-0223">Dioxygenase</keyword>
<evidence type="ECO:0000256" key="11">
    <source>
        <dbReference type="ARBA" id="ARBA00023002"/>
    </source>
</evidence>
<evidence type="ECO:0000256" key="9">
    <source>
        <dbReference type="ARBA" id="ARBA00022896"/>
    </source>
</evidence>
<dbReference type="Pfam" id="PF25342">
    <property type="entry name" value="GT_PLOD"/>
    <property type="match status" value="1"/>
</dbReference>
<evidence type="ECO:0000256" key="13">
    <source>
        <dbReference type="ARBA" id="ARBA00023136"/>
    </source>
</evidence>
<keyword evidence="8" id="KW-0256">Endoplasmic reticulum</keyword>